<dbReference type="AlphaFoldDB" id="A0A1B1ANB8"/>
<evidence type="ECO:0000313" key="5">
    <source>
        <dbReference type="EMBL" id="ANP48036.1"/>
    </source>
</evidence>
<dbReference type="PANTHER" id="PTHR43132:SF2">
    <property type="entry name" value="ARSENICAL RESISTANCE OPERON REPRESSOR ARSR-RELATED"/>
    <property type="match status" value="1"/>
</dbReference>
<dbReference type="SUPFAM" id="SSF46785">
    <property type="entry name" value="Winged helix' DNA-binding domain"/>
    <property type="match status" value="1"/>
</dbReference>
<gene>
    <name evidence="5" type="ORF">ATE48_11095</name>
</gene>
<evidence type="ECO:0000256" key="1">
    <source>
        <dbReference type="ARBA" id="ARBA00023015"/>
    </source>
</evidence>
<dbReference type="CDD" id="cd00090">
    <property type="entry name" value="HTH_ARSR"/>
    <property type="match status" value="1"/>
</dbReference>
<dbReference type="InParanoid" id="A0A1B1ANB8"/>
<keyword evidence="1" id="KW-0805">Transcription regulation</keyword>
<dbReference type="InterPro" id="IPR036388">
    <property type="entry name" value="WH-like_DNA-bd_sf"/>
</dbReference>
<evidence type="ECO:0000256" key="3">
    <source>
        <dbReference type="ARBA" id="ARBA00023163"/>
    </source>
</evidence>
<dbReference type="NCBIfam" id="NF033788">
    <property type="entry name" value="HTH_metalloreg"/>
    <property type="match status" value="1"/>
</dbReference>
<name>A0A1B1ANB8_9PROT</name>
<dbReference type="InterPro" id="IPR001845">
    <property type="entry name" value="HTH_ArsR_DNA-bd_dom"/>
</dbReference>
<feature type="domain" description="HTH arsR-type" evidence="4">
    <location>
        <begin position="10"/>
        <end position="104"/>
    </location>
</feature>
<dbReference type="STRING" id="1759059.ATE48_11095"/>
<organism evidence="5 6">
    <name type="scientific">Candidatus Viadribacter manganicus</name>
    <dbReference type="NCBI Taxonomy" id="1759059"/>
    <lineage>
        <taxon>Bacteria</taxon>
        <taxon>Pseudomonadati</taxon>
        <taxon>Pseudomonadota</taxon>
        <taxon>Alphaproteobacteria</taxon>
        <taxon>Hyphomonadales</taxon>
        <taxon>Hyphomonadaceae</taxon>
        <taxon>Candidatus Viadribacter</taxon>
    </lineage>
</organism>
<dbReference type="OrthoDB" id="194599at2"/>
<dbReference type="InterPro" id="IPR051011">
    <property type="entry name" value="Metal_resp_trans_reg"/>
</dbReference>
<keyword evidence="3" id="KW-0804">Transcription</keyword>
<dbReference type="EMBL" id="CP013244">
    <property type="protein sequence ID" value="ANP48036.1"/>
    <property type="molecule type" value="Genomic_DNA"/>
</dbReference>
<dbReference type="GO" id="GO:0003700">
    <property type="term" value="F:DNA-binding transcription factor activity"/>
    <property type="evidence" value="ECO:0007669"/>
    <property type="project" value="InterPro"/>
</dbReference>
<dbReference type="Gene3D" id="1.10.10.10">
    <property type="entry name" value="Winged helix-like DNA-binding domain superfamily/Winged helix DNA-binding domain"/>
    <property type="match status" value="1"/>
</dbReference>
<evidence type="ECO:0000313" key="6">
    <source>
        <dbReference type="Proteomes" id="UP000092498"/>
    </source>
</evidence>
<dbReference type="PRINTS" id="PR00778">
    <property type="entry name" value="HTHARSR"/>
</dbReference>
<reference evidence="5 6" key="1">
    <citation type="submission" date="2015-11" db="EMBL/GenBank/DDBJ databases">
        <title>Whole-Genome Sequence of Candidatus Oderbacter manganicum from the National Park Lower Oder Valley, Germany.</title>
        <authorList>
            <person name="Braun B."/>
            <person name="Liere K."/>
            <person name="Szewzyk U."/>
        </authorList>
    </citation>
    <scope>NUCLEOTIDE SEQUENCE [LARGE SCALE GENOMIC DNA]</scope>
    <source>
        <strain evidence="5 6">OTSz_A_272</strain>
    </source>
</reference>
<dbReference type="GO" id="GO:0003677">
    <property type="term" value="F:DNA binding"/>
    <property type="evidence" value="ECO:0007669"/>
    <property type="project" value="UniProtKB-KW"/>
</dbReference>
<evidence type="ECO:0000256" key="2">
    <source>
        <dbReference type="ARBA" id="ARBA00023125"/>
    </source>
</evidence>
<dbReference type="PROSITE" id="PS50987">
    <property type="entry name" value="HTH_ARSR_2"/>
    <property type="match status" value="1"/>
</dbReference>
<dbReference type="InterPro" id="IPR036390">
    <property type="entry name" value="WH_DNA-bd_sf"/>
</dbReference>
<dbReference type="SMART" id="SM00418">
    <property type="entry name" value="HTH_ARSR"/>
    <property type="match status" value="1"/>
</dbReference>
<dbReference type="Proteomes" id="UP000092498">
    <property type="component" value="Chromosome"/>
</dbReference>
<evidence type="ECO:0000259" key="4">
    <source>
        <dbReference type="PROSITE" id="PS50987"/>
    </source>
</evidence>
<dbReference type="KEGG" id="cbot:ATE48_11095"/>
<accession>A0A1B1ANB8</accession>
<dbReference type="InterPro" id="IPR011991">
    <property type="entry name" value="ArsR-like_HTH"/>
</dbReference>
<dbReference type="RefSeq" id="WP_066774929.1">
    <property type="nucleotide sequence ID" value="NZ_CP013244.1"/>
</dbReference>
<protein>
    <submittedName>
        <fullName evidence="5">ArsR family transcriptional regulator</fullName>
    </submittedName>
</protein>
<dbReference type="FunCoup" id="A0A1B1ANB8">
    <property type="interactions" value="108"/>
</dbReference>
<keyword evidence="2" id="KW-0238">DNA-binding</keyword>
<dbReference type="Pfam" id="PF01022">
    <property type="entry name" value="HTH_5"/>
    <property type="match status" value="1"/>
</dbReference>
<keyword evidence="6" id="KW-1185">Reference proteome</keyword>
<dbReference type="PANTHER" id="PTHR43132">
    <property type="entry name" value="ARSENICAL RESISTANCE OPERON REPRESSOR ARSR-RELATED"/>
    <property type="match status" value="1"/>
</dbReference>
<sequence length="108" mass="11642">MALAELSPTQFAAKAGEAAALLKALAHESRLMVLCQLSDGEHSAGALQEASGLSQSALSQHLARLREEGLVATRRDAQSIFYRLADPNVARILDTLASIYCPPKRKRK</sequence>
<proteinExistence type="predicted"/>